<reference evidence="2 3" key="1">
    <citation type="submission" date="2021-06" db="EMBL/GenBank/DDBJ databases">
        <title>Caerostris extrusa draft genome.</title>
        <authorList>
            <person name="Kono N."/>
            <person name="Arakawa K."/>
        </authorList>
    </citation>
    <scope>NUCLEOTIDE SEQUENCE [LARGE SCALE GENOMIC DNA]</scope>
</reference>
<feature type="region of interest" description="Disordered" evidence="1">
    <location>
        <begin position="1"/>
        <end position="73"/>
    </location>
</feature>
<keyword evidence="3" id="KW-1185">Reference proteome</keyword>
<sequence length="139" mass="15736">MQLAWRYAGGNLSFSSDDGDDHGDRDGGGRGDHDDRDDDDHGGRGDGHGGRDDGDHGDRDDGDHHDGDDALLLTPHWLTKNENYFSVLEEEEEEEENHFCRMRASESFQSLRSGNDDDQPSRQRRCGRSLEKVCDFRRS</sequence>
<accession>A0AAV4Y174</accession>
<dbReference type="Proteomes" id="UP001054945">
    <property type="component" value="Unassembled WGS sequence"/>
</dbReference>
<comment type="caution">
    <text evidence="2">The sequence shown here is derived from an EMBL/GenBank/DDBJ whole genome shotgun (WGS) entry which is preliminary data.</text>
</comment>
<feature type="region of interest" description="Disordered" evidence="1">
    <location>
        <begin position="105"/>
        <end position="127"/>
    </location>
</feature>
<evidence type="ECO:0000313" key="3">
    <source>
        <dbReference type="Proteomes" id="UP001054945"/>
    </source>
</evidence>
<protein>
    <submittedName>
        <fullName evidence="2">Uncharacterized protein</fullName>
    </submittedName>
</protein>
<gene>
    <name evidence="2" type="ORF">CEXT_737891</name>
</gene>
<dbReference type="AlphaFoldDB" id="A0AAV4Y174"/>
<organism evidence="2 3">
    <name type="scientific">Caerostris extrusa</name>
    <name type="common">Bark spider</name>
    <name type="synonym">Caerostris bankana</name>
    <dbReference type="NCBI Taxonomy" id="172846"/>
    <lineage>
        <taxon>Eukaryota</taxon>
        <taxon>Metazoa</taxon>
        <taxon>Ecdysozoa</taxon>
        <taxon>Arthropoda</taxon>
        <taxon>Chelicerata</taxon>
        <taxon>Arachnida</taxon>
        <taxon>Araneae</taxon>
        <taxon>Araneomorphae</taxon>
        <taxon>Entelegynae</taxon>
        <taxon>Araneoidea</taxon>
        <taxon>Araneidae</taxon>
        <taxon>Caerostris</taxon>
    </lineage>
</organism>
<evidence type="ECO:0000313" key="2">
    <source>
        <dbReference type="EMBL" id="GIY99904.1"/>
    </source>
</evidence>
<feature type="compositionally biased region" description="Basic and acidic residues" evidence="1">
    <location>
        <begin position="22"/>
        <end position="68"/>
    </location>
</feature>
<proteinExistence type="predicted"/>
<evidence type="ECO:0000256" key="1">
    <source>
        <dbReference type="SAM" id="MobiDB-lite"/>
    </source>
</evidence>
<name>A0AAV4Y174_CAEEX</name>
<dbReference type="EMBL" id="BPLR01018472">
    <property type="protein sequence ID" value="GIY99904.1"/>
    <property type="molecule type" value="Genomic_DNA"/>
</dbReference>